<keyword evidence="2" id="KW-1003">Cell membrane</keyword>
<dbReference type="Proteomes" id="UP000053669">
    <property type="component" value="Unassembled WGS sequence"/>
</dbReference>
<feature type="transmembrane region" description="Helical" evidence="6">
    <location>
        <begin position="80"/>
        <end position="102"/>
    </location>
</feature>
<feature type="transmembrane region" description="Helical" evidence="6">
    <location>
        <begin position="291"/>
        <end position="314"/>
    </location>
</feature>
<keyword evidence="3 6" id="KW-0812">Transmembrane</keyword>
<feature type="transmembrane region" description="Helical" evidence="6">
    <location>
        <begin position="108"/>
        <end position="130"/>
    </location>
</feature>
<reference evidence="7 8" key="1">
    <citation type="submission" date="2015-10" db="EMBL/GenBank/DDBJ databases">
        <title>Draft genome sequence of Streptomyces canus DSM 40017, type strain for the species Streptomyces canus.</title>
        <authorList>
            <person name="Ruckert C."/>
            <person name="Winkler A."/>
            <person name="Kalinowski J."/>
            <person name="Kampfer P."/>
            <person name="Glaeser S."/>
        </authorList>
    </citation>
    <scope>NUCLEOTIDE SEQUENCE [LARGE SCALE GENOMIC DNA]</scope>
    <source>
        <strain evidence="7 8">DSM 40017</strain>
    </source>
</reference>
<feature type="transmembrane region" description="Helical" evidence="6">
    <location>
        <begin position="151"/>
        <end position="171"/>
    </location>
</feature>
<evidence type="ECO:0000256" key="6">
    <source>
        <dbReference type="SAM" id="Phobius"/>
    </source>
</evidence>
<dbReference type="SUPFAM" id="SSF103473">
    <property type="entry name" value="MFS general substrate transporter"/>
    <property type="match status" value="1"/>
</dbReference>
<dbReference type="InterPro" id="IPR011701">
    <property type="entry name" value="MFS"/>
</dbReference>
<dbReference type="GO" id="GO:0005886">
    <property type="term" value="C:plasma membrane"/>
    <property type="evidence" value="ECO:0007669"/>
    <property type="project" value="UniProtKB-SubCell"/>
</dbReference>
<dbReference type="AlphaFoldDB" id="A0A101RNI8"/>
<comment type="subcellular location">
    <subcellularLocation>
        <location evidence="1">Cell membrane</location>
        <topology evidence="1">Multi-pass membrane protein</topology>
    </subcellularLocation>
</comment>
<organism evidence="7 8">
    <name type="scientific">Streptomyces canus</name>
    <dbReference type="NCBI Taxonomy" id="58343"/>
    <lineage>
        <taxon>Bacteria</taxon>
        <taxon>Bacillati</taxon>
        <taxon>Actinomycetota</taxon>
        <taxon>Actinomycetes</taxon>
        <taxon>Kitasatosporales</taxon>
        <taxon>Streptomycetaceae</taxon>
        <taxon>Streptomyces</taxon>
        <taxon>Streptomyces aurantiacus group</taxon>
    </lineage>
</organism>
<evidence type="ECO:0008006" key="9">
    <source>
        <dbReference type="Google" id="ProtNLM"/>
    </source>
</evidence>
<evidence type="ECO:0000256" key="2">
    <source>
        <dbReference type="ARBA" id="ARBA00022475"/>
    </source>
</evidence>
<dbReference type="PANTHER" id="PTHR23513:SF6">
    <property type="entry name" value="MAJOR FACILITATOR SUPERFAMILY ASSOCIATED DOMAIN-CONTAINING PROTEIN"/>
    <property type="match status" value="1"/>
</dbReference>
<accession>A0A101RNI8</accession>
<evidence type="ECO:0000256" key="3">
    <source>
        <dbReference type="ARBA" id="ARBA00022692"/>
    </source>
</evidence>
<feature type="transmembrane region" description="Helical" evidence="6">
    <location>
        <begin position="257"/>
        <end position="279"/>
    </location>
</feature>
<dbReference type="CDD" id="cd06173">
    <property type="entry name" value="MFS_MefA_like"/>
    <property type="match status" value="1"/>
</dbReference>
<dbReference type="Gene3D" id="1.20.1250.20">
    <property type="entry name" value="MFS general substrate transporter like domains"/>
    <property type="match status" value="1"/>
</dbReference>
<proteinExistence type="predicted"/>
<name>A0A101RNI8_9ACTN</name>
<evidence type="ECO:0000256" key="1">
    <source>
        <dbReference type="ARBA" id="ARBA00004651"/>
    </source>
</evidence>
<feature type="transmembrane region" description="Helical" evidence="6">
    <location>
        <begin position="320"/>
        <end position="341"/>
    </location>
</feature>
<feature type="transmembrane region" description="Helical" evidence="6">
    <location>
        <begin position="387"/>
        <end position="406"/>
    </location>
</feature>
<comment type="caution">
    <text evidence="7">The sequence shown here is derived from an EMBL/GenBank/DDBJ whole genome shotgun (WGS) entry which is preliminary data.</text>
</comment>
<evidence type="ECO:0000256" key="4">
    <source>
        <dbReference type="ARBA" id="ARBA00022989"/>
    </source>
</evidence>
<gene>
    <name evidence="7" type="ORF">AQJ46_41935</name>
</gene>
<keyword evidence="4 6" id="KW-1133">Transmembrane helix</keyword>
<evidence type="ECO:0000256" key="5">
    <source>
        <dbReference type="ARBA" id="ARBA00023136"/>
    </source>
</evidence>
<protein>
    <recommendedName>
        <fullName evidence="9">MFS transporter</fullName>
    </recommendedName>
</protein>
<dbReference type="GO" id="GO:0022857">
    <property type="term" value="F:transmembrane transporter activity"/>
    <property type="evidence" value="ECO:0007669"/>
    <property type="project" value="InterPro"/>
</dbReference>
<dbReference type="STRING" id="58343.AQJ46_41935"/>
<feature type="transmembrane region" description="Helical" evidence="6">
    <location>
        <begin position="362"/>
        <end position="381"/>
    </location>
</feature>
<sequence>MSSEPVAAEDTVNRDLVLFNNGLAAGVLGGAVTSVALPSLALITLRATPLEMSVLYAAQRFPPAVTALLCGALVDRHRKLVLLTWGKVVGGILLLCVPLAAYLDWLSLPLLCVVGLLLAAVNDVSSTAGISYLPSLARGDKLASANSKMGALFSFTDAAGSYLASGLIALLGTSRAIVADVASYFISAACMTRIRTPEPPPSPRPADSTLWREIRDGLRYTARHPVLWPLVLSNTALSLAMTAWDVLYLIYVIRELHWSPVALAVVMGCASVGGVVGALAGRRLARPRGTWWGVGPLLLCALALQPLILVPVLFAEPGLVWQIIIGGCVTVRFAGATAHGSTQRSVRQGVCDPRYQGRQQSIGTWVTFGPRFLSALAAGALVSVIGLGPSMAVAATATAGGFLVLAHPPVRRLRTMPTPGEG</sequence>
<dbReference type="InterPro" id="IPR036259">
    <property type="entry name" value="MFS_trans_sf"/>
</dbReference>
<dbReference type="PANTHER" id="PTHR23513">
    <property type="entry name" value="INTEGRAL MEMBRANE EFFLUX PROTEIN-RELATED"/>
    <property type="match status" value="1"/>
</dbReference>
<dbReference type="Pfam" id="PF07690">
    <property type="entry name" value="MFS_1"/>
    <property type="match status" value="1"/>
</dbReference>
<dbReference type="EMBL" id="LMWU01000055">
    <property type="protein sequence ID" value="KUN58837.1"/>
    <property type="molecule type" value="Genomic_DNA"/>
</dbReference>
<feature type="transmembrane region" description="Helical" evidence="6">
    <location>
        <begin position="226"/>
        <end position="251"/>
    </location>
</feature>
<evidence type="ECO:0000313" key="7">
    <source>
        <dbReference type="EMBL" id="KUN58837.1"/>
    </source>
</evidence>
<keyword evidence="5 6" id="KW-0472">Membrane</keyword>
<feature type="transmembrane region" description="Helical" evidence="6">
    <location>
        <begin position="23"/>
        <end position="45"/>
    </location>
</feature>
<evidence type="ECO:0000313" key="8">
    <source>
        <dbReference type="Proteomes" id="UP000053669"/>
    </source>
</evidence>